<dbReference type="EMBL" id="JACHCA010000021">
    <property type="protein sequence ID" value="MBB6131240.1"/>
    <property type="molecule type" value="Genomic_DNA"/>
</dbReference>
<dbReference type="Proteomes" id="UP000548326">
    <property type="component" value="Unassembled WGS sequence"/>
</dbReference>
<evidence type="ECO:0000313" key="1">
    <source>
        <dbReference type="EMBL" id="MBB6131240.1"/>
    </source>
</evidence>
<sequence>MLLIIVLVAPSILKAQKITGPLVLNNERLPVTAKEFYVAGIVDNRPDRTAVAWLVPPGPGVAKYTVDLKGGALASIKQFVNAALPPDKTLRPVIFHIEKFRLDETLLPGNHVEGKLKISLSFYLQRDGQYIHLTDYNGSAGYNRLVNQEVDIEMVLRHALEYSLTFFNSWINNEAGTNIKLARDVKIIFTDYHEEPEGDTIYYSPKRRLIWDDFKAKPLSNSRFGAEVLPSIGYNEDVSVSKSTVNVHLSLKAFVPKSACWVKTNSENAYSLNHEQRHFDIVKIIIEGFKQKLKAEKFTVDNYDGPINVAYLESFHEMNVMQDEYDTETSHGMNVVAQEEWNKKIDKELVDLK</sequence>
<dbReference type="AlphaFoldDB" id="A0A841JJT3"/>
<dbReference type="RefSeq" id="WP_221276178.1">
    <property type="nucleotide sequence ID" value="NZ_JACHCA010000021.1"/>
</dbReference>
<organism evidence="1 2">
    <name type="scientific">Mucilaginibacter lappiensis</name>
    <dbReference type="NCBI Taxonomy" id="354630"/>
    <lineage>
        <taxon>Bacteria</taxon>
        <taxon>Pseudomonadati</taxon>
        <taxon>Bacteroidota</taxon>
        <taxon>Sphingobacteriia</taxon>
        <taxon>Sphingobacteriales</taxon>
        <taxon>Sphingobacteriaceae</taxon>
        <taxon>Mucilaginibacter</taxon>
    </lineage>
</organism>
<reference evidence="1 2" key="1">
    <citation type="submission" date="2020-08" db="EMBL/GenBank/DDBJ databases">
        <title>Genomic Encyclopedia of Type Strains, Phase IV (KMG-V): Genome sequencing to study the core and pangenomes of soil and plant-associated prokaryotes.</title>
        <authorList>
            <person name="Whitman W."/>
        </authorList>
    </citation>
    <scope>NUCLEOTIDE SEQUENCE [LARGE SCALE GENOMIC DNA]</scope>
    <source>
        <strain evidence="1 2">MP601</strain>
    </source>
</reference>
<evidence type="ECO:0000313" key="2">
    <source>
        <dbReference type="Proteomes" id="UP000548326"/>
    </source>
</evidence>
<comment type="caution">
    <text evidence="1">The sequence shown here is derived from an EMBL/GenBank/DDBJ whole genome shotgun (WGS) entry which is preliminary data.</text>
</comment>
<accession>A0A841JJT3</accession>
<name>A0A841JJT3_9SPHI</name>
<evidence type="ECO:0008006" key="3">
    <source>
        <dbReference type="Google" id="ProtNLM"/>
    </source>
</evidence>
<protein>
    <recommendedName>
        <fullName evidence="3">DUF922 domain-containing protein</fullName>
    </recommendedName>
</protein>
<gene>
    <name evidence="1" type="ORF">HDF22_005391</name>
</gene>
<proteinExistence type="predicted"/>